<feature type="region of interest" description="Disordered" evidence="6">
    <location>
        <begin position="1"/>
        <end position="22"/>
    </location>
</feature>
<proteinExistence type="inferred from homology"/>
<dbReference type="GO" id="GO:0005634">
    <property type="term" value="C:nucleus"/>
    <property type="evidence" value="ECO:0007669"/>
    <property type="project" value="UniProtKB-SubCell"/>
</dbReference>
<evidence type="ECO:0000256" key="3">
    <source>
        <dbReference type="ARBA" id="ARBA00022664"/>
    </source>
</evidence>
<evidence type="ECO:0000259" key="7">
    <source>
        <dbReference type="PROSITE" id="PS50304"/>
    </source>
</evidence>
<dbReference type="Gene3D" id="2.30.30.140">
    <property type="match status" value="1"/>
</dbReference>
<evidence type="ECO:0000256" key="2">
    <source>
        <dbReference type="ARBA" id="ARBA00005371"/>
    </source>
</evidence>
<feature type="domain" description="Tudor" evidence="7">
    <location>
        <begin position="119"/>
        <end position="178"/>
    </location>
</feature>
<dbReference type="CDD" id="cd22852">
    <property type="entry name" value="SMN_C"/>
    <property type="match status" value="1"/>
</dbReference>
<protein>
    <submittedName>
        <fullName evidence="8">Putative mrna splicing protein smn survival motor neuron</fullName>
    </submittedName>
</protein>
<evidence type="ECO:0000256" key="4">
    <source>
        <dbReference type="ARBA" id="ARBA00023187"/>
    </source>
</evidence>
<organism evidence="8">
    <name type="scientific">Culex tarsalis</name>
    <name type="common">Encephalitis mosquito</name>
    <dbReference type="NCBI Taxonomy" id="7177"/>
    <lineage>
        <taxon>Eukaryota</taxon>
        <taxon>Metazoa</taxon>
        <taxon>Ecdysozoa</taxon>
        <taxon>Arthropoda</taxon>
        <taxon>Hexapoda</taxon>
        <taxon>Insecta</taxon>
        <taxon>Pterygota</taxon>
        <taxon>Neoptera</taxon>
        <taxon>Endopterygota</taxon>
        <taxon>Diptera</taxon>
        <taxon>Nematocera</taxon>
        <taxon>Culicoidea</taxon>
        <taxon>Culicidae</taxon>
        <taxon>Culicinae</taxon>
        <taxon>Culicini</taxon>
        <taxon>Culex</taxon>
        <taxon>Culex</taxon>
    </lineage>
</organism>
<dbReference type="GO" id="GO:0006397">
    <property type="term" value="P:mRNA processing"/>
    <property type="evidence" value="ECO:0007669"/>
    <property type="project" value="UniProtKB-KW"/>
</dbReference>
<feature type="region of interest" description="Disordered" evidence="6">
    <location>
        <begin position="179"/>
        <end position="204"/>
    </location>
</feature>
<feature type="compositionally biased region" description="Low complexity" evidence="6">
    <location>
        <begin position="66"/>
        <end position="84"/>
    </location>
</feature>
<dbReference type="InterPro" id="IPR002999">
    <property type="entry name" value="Tudor"/>
</dbReference>
<dbReference type="EMBL" id="GFDL01013800">
    <property type="protein sequence ID" value="JAV21245.1"/>
    <property type="molecule type" value="Transcribed_RNA"/>
</dbReference>
<dbReference type="PANTHER" id="PTHR39267:SF1">
    <property type="entry name" value="SURVIVAL MOTOR NEURON PROTEIN"/>
    <property type="match status" value="1"/>
</dbReference>
<dbReference type="AlphaFoldDB" id="A0A1Q3F108"/>
<accession>A0A1Q3F108</accession>
<keyword evidence="4" id="KW-0508">mRNA splicing</keyword>
<comment type="similarity">
    <text evidence="2">Belongs to the SMN family.</text>
</comment>
<dbReference type="PANTHER" id="PTHR39267">
    <property type="entry name" value="SURVIVAL MOTOR NEURON-LIKE PROTEIN 1"/>
    <property type="match status" value="1"/>
</dbReference>
<dbReference type="Pfam" id="PF20635">
    <property type="entry name" value="SMN_YG-box"/>
    <property type="match status" value="1"/>
</dbReference>
<dbReference type="InterPro" id="IPR047313">
    <property type="entry name" value="SMN_C"/>
</dbReference>
<dbReference type="SUPFAM" id="SSF63748">
    <property type="entry name" value="Tudor/PWWP/MBT"/>
    <property type="match status" value="1"/>
</dbReference>
<name>A0A1Q3F108_CULTA</name>
<comment type="subcellular location">
    <subcellularLocation>
        <location evidence="1">Nucleus</location>
    </subcellularLocation>
</comment>
<evidence type="ECO:0000256" key="5">
    <source>
        <dbReference type="ARBA" id="ARBA00023242"/>
    </source>
</evidence>
<dbReference type="Gene3D" id="3.40.190.10">
    <property type="entry name" value="Periplasmic binding protein-like II"/>
    <property type="match status" value="1"/>
</dbReference>
<feature type="region of interest" description="Disordered" evidence="6">
    <location>
        <begin position="52"/>
        <end position="117"/>
    </location>
</feature>
<keyword evidence="5" id="KW-0539">Nucleus</keyword>
<keyword evidence="3" id="KW-0507">mRNA processing</keyword>
<reference evidence="8" key="1">
    <citation type="submission" date="2017-01" db="EMBL/GenBank/DDBJ databases">
        <title>A deep insight into the sialotranscriptome of adult male and female Cluex tarsalis mosquitoes.</title>
        <authorList>
            <person name="Ribeiro J.M."/>
            <person name="Moreira F."/>
            <person name="Bernard K.A."/>
            <person name="Calvo E."/>
        </authorList>
    </citation>
    <scope>NUCLEOTIDE SEQUENCE</scope>
    <source>
        <strain evidence="8">Kern County</strain>
        <tissue evidence="8">Salivary glands</tissue>
    </source>
</reference>
<evidence type="ECO:0000313" key="8">
    <source>
        <dbReference type="EMBL" id="JAV21245.1"/>
    </source>
</evidence>
<dbReference type="InterPro" id="IPR040424">
    <property type="entry name" value="Smn1"/>
</dbReference>
<dbReference type="GO" id="GO:0008380">
    <property type="term" value="P:RNA splicing"/>
    <property type="evidence" value="ECO:0007669"/>
    <property type="project" value="UniProtKB-KW"/>
</dbReference>
<dbReference type="SMART" id="SM00333">
    <property type="entry name" value="TUDOR"/>
    <property type="match status" value="1"/>
</dbReference>
<sequence>MNPNRGKKNSLSSESEHDDIWDDTLIIRNYEESLAMVKEVVAKRLAMKTNKKYAQTKVPVKNEQLAEAGTSSSSSELPAASSSQEPKREQQDEEESSGVEGSTGGVEKGEGESVGSKPVYKVGDYCRATYEDDGVDYEAKIMAIGKDQGVLIRFIGYNNEQTATLDDLVPSWGRKARRKQREDAAEEAAEADSHRMEISDDEEKLTKKASKIRINYGPGFSAQSSSSSHAATAFGAGMGASFMVPPPPPMPPMLEHEDDLESENLSAMLMSWYMSGYYTGLYHGQKMSQKRARPS</sequence>
<evidence type="ECO:0000256" key="6">
    <source>
        <dbReference type="SAM" id="MobiDB-lite"/>
    </source>
</evidence>
<dbReference type="PROSITE" id="PS50304">
    <property type="entry name" value="TUDOR"/>
    <property type="match status" value="1"/>
</dbReference>
<evidence type="ECO:0000256" key="1">
    <source>
        <dbReference type="ARBA" id="ARBA00004123"/>
    </source>
</evidence>